<evidence type="ECO:0000256" key="3">
    <source>
        <dbReference type="ARBA" id="ARBA00022670"/>
    </source>
</evidence>
<organism evidence="14 15">
    <name type="scientific">Gemmata obscuriglobus</name>
    <dbReference type="NCBI Taxonomy" id="114"/>
    <lineage>
        <taxon>Bacteria</taxon>
        <taxon>Pseudomonadati</taxon>
        <taxon>Planctomycetota</taxon>
        <taxon>Planctomycetia</taxon>
        <taxon>Gemmatales</taxon>
        <taxon>Gemmataceae</taxon>
        <taxon>Gemmata</taxon>
    </lineage>
</organism>
<dbReference type="InterPro" id="IPR050083">
    <property type="entry name" value="HtpX_protease"/>
</dbReference>
<evidence type="ECO:0000256" key="11">
    <source>
        <dbReference type="SAM" id="MobiDB-lite"/>
    </source>
</evidence>
<comment type="cofactor">
    <cofactor evidence="1">
        <name>Zn(2+)</name>
        <dbReference type="ChEBI" id="CHEBI:29105"/>
    </cofactor>
</comment>
<protein>
    <recommendedName>
        <fullName evidence="13">Peptidase M48 domain-containing protein</fullName>
    </recommendedName>
</protein>
<evidence type="ECO:0000256" key="10">
    <source>
        <dbReference type="ARBA" id="ARBA00023136"/>
    </source>
</evidence>
<feature type="region of interest" description="Disordered" evidence="11">
    <location>
        <begin position="881"/>
        <end position="921"/>
    </location>
</feature>
<evidence type="ECO:0000259" key="13">
    <source>
        <dbReference type="Pfam" id="PF01435"/>
    </source>
</evidence>
<dbReference type="EMBL" id="CP025958">
    <property type="protein sequence ID" value="AWM38829.1"/>
    <property type="molecule type" value="Genomic_DNA"/>
</dbReference>
<feature type="compositionally biased region" description="Acidic residues" evidence="11">
    <location>
        <begin position="8"/>
        <end position="19"/>
    </location>
</feature>
<keyword evidence="15" id="KW-1185">Reference proteome</keyword>
<keyword evidence="9" id="KW-0482">Metalloprotease</keyword>
<feature type="region of interest" description="Disordered" evidence="11">
    <location>
        <begin position="971"/>
        <end position="1006"/>
    </location>
</feature>
<dbReference type="CDD" id="cd07328">
    <property type="entry name" value="M48_Ste24p_like"/>
    <property type="match status" value="1"/>
</dbReference>
<keyword evidence="3" id="KW-0645">Protease</keyword>
<dbReference type="Pfam" id="PF01435">
    <property type="entry name" value="Peptidase_M48"/>
    <property type="match status" value="1"/>
</dbReference>
<keyword evidence="5" id="KW-0479">Metal-binding</keyword>
<dbReference type="PANTHER" id="PTHR43221">
    <property type="entry name" value="PROTEASE HTPX"/>
    <property type="match status" value="1"/>
</dbReference>
<feature type="transmembrane region" description="Helical" evidence="12">
    <location>
        <begin position="96"/>
        <end position="121"/>
    </location>
</feature>
<feature type="transmembrane region" description="Helical" evidence="12">
    <location>
        <begin position="279"/>
        <end position="303"/>
    </location>
</feature>
<evidence type="ECO:0000256" key="7">
    <source>
        <dbReference type="ARBA" id="ARBA00022833"/>
    </source>
</evidence>
<evidence type="ECO:0000256" key="5">
    <source>
        <dbReference type="ARBA" id="ARBA00022723"/>
    </source>
</evidence>
<sequence>MAHSQAQEPEDLPPEEIPEDAPRPEAKARTAGRSTDGSGSERARKRRDAPDGDGPARRKKRGPKVPYPPSPEGVPEDLTDYPAAYVRQQNLLLSGLFLFLMFYIGAVLFFALVGFWCVWSLGHWLPVKVVGIVVSSVFFLYLVKGFFKRHPVDKELHIEITADEQPVLFAFIDQLCDELDAPKPNRVFVSPDVNAAVMPRATLINLFVEPKKDLLIGLGLVNCMNLTEFKSVLAHEFGHFSQSATSSSYAYVASRIIGDLVSGEDWFDRAVNWCRRQNNVLSVLGLGVGGVLWVGRTVLWQIFKVITLQRMAVMREAEFHADLVAVKAAGSDAVALSLFRLKFGNLCLMQAVQDLAVARDHKLHSRDMFLHQDRAAAVVRLKRKNPDLGLPPALDHPMAGKTVQLFDPADGDDTDDVPEMRRTHPPAHELEANAKRTYVPAAADHRSPWILFADADDLRERMTYKFYRMVFKVPKNTELVSAAEVQTFIDNEHSETTYDSKYKECYDDRPLEPGDLSELNGLVRDKPWAEERMEKVLEKLYDGCEQNVETRNEIHKELESLHSSATGRPSPKLKRRIEDAERKRDENWEWFKSFDRRVYLLHVQMAAQVAPELKDELVERYRFQLEVQRLYMESRHAYDEAERHLAVLSHLQQQHGDQVSSEFVGEVLRVLRASWKSLRNIIRDAKELNLPAMKNFEEGENLADFILEGKMVPEPPLSYVKGTWIVKLQQQLQSARSKCFRLHFKSVGGILRMQEEIAAKWKAEREPISAEVIGTSSSETAPAEVIEAEVIDAEIIDAEVIDAEVIDAEVLPGAPPAPQAAAAAVPALGHFSPAEPEPRVEQPSGPVEPELSTRAAPAVVVAVELPVGPPVAAADVFALGRTPEPVPEPSPAPTMEGRPTPGANEPVTGAALGPASPGPETDEFVGAVEVIGEATPKPAAPALSGITELPTPRAAEPAVINLSLDAGTDLGFPAPPATPGLKPANGKRPGIRITTVLPGDRSPLAK</sequence>
<feature type="region of interest" description="Disordered" evidence="11">
    <location>
        <begin position="1"/>
        <end position="74"/>
    </location>
</feature>
<keyword evidence="10 12" id="KW-0472">Membrane</keyword>
<reference evidence="14 15" key="1">
    <citation type="submission" date="2018-01" db="EMBL/GenBank/DDBJ databases">
        <title>G. obscuriglobus.</title>
        <authorList>
            <person name="Franke J."/>
            <person name="Blomberg W."/>
            <person name="Selmecki A."/>
        </authorList>
    </citation>
    <scope>NUCLEOTIDE SEQUENCE [LARGE SCALE GENOMIC DNA]</scope>
    <source>
        <strain evidence="14 15">DSM 5831</strain>
    </source>
</reference>
<keyword evidence="6" id="KW-0378">Hydrolase</keyword>
<dbReference type="RefSeq" id="WP_010039724.1">
    <property type="nucleotide sequence ID" value="NZ_CP025958.1"/>
</dbReference>
<keyword evidence="8 12" id="KW-1133">Transmembrane helix</keyword>
<evidence type="ECO:0000256" key="6">
    <source>
        <dbReference type="ARBA" id="ARBA00022801"/>
    </source>
</evidence>
<dbReference type="KEGG" id="gog:C1280_18820"/>
<evidence type="ECO:0000256" key="2">
    <source>
        <dbReference type="ARBA" id="ARBA00022475"/>
    </source>
</evidence>
<evidence type="ECO:0000313" key="15">
    <source>
        <dbReference type="Proteomes" id="UP000245802"/>
    </source>
</evidence>
<evidence type="ECO:0000256" key="8">
    <source>
        <dbReference type="ARBA" id="ARBA00022989"/>
    </source>
</evidence>
<feature type="region of interest" description="Disordered" evidence="11">
    <location>
        <begin position="830"/>
        <end position="851"/>
    </location>
</feature>
<dbReference type="PANTHER" id="PTHR43221:SF2">
    <property type="entry name" value="PROTEASE HTPX HOMOLOG"/>
    <property type="match status" value="1"/>
</dbReference>
<proteinExistence type="predicted"/>
<dbReference type="AlphaFoldDB" id="A0A2Z3GWL3"/>
<keyword evidence="7" id="KW-0862">Zinc</keyword>
<keyword evidence="4 12" id="KW-0812">Transmembrane</keyword>
<dbReference type="GO" id="GO:0006508">
    <property type="term" value="P:proteolysis"/>
    <property type="evidence" value="ECO:0007669"/>
    <property type="project" value="UniProtKB-KW"/>
</dbReference>
<dbReference type="GO" id="GO:0004222">
    <property type="term" value="F:metalloendopeptidase activity"/>
    <property type="evidence" value="ECO:0007669"/>
    <property type="project" value="InterPro"/>
</dbReference>
<accession>A0A2Z3GWL3</accession>
<dbReference type="InterPro" id="IPR001915">
    <property type="entry name" value="Peptidase_M48"/>
</dbReference>
<dbReference type="Gene3D" id="3.30.2010.10">
    <property type="entry name" value="Metalloproteases ('zincins'), catalytic domain"/>
    <property type="match status" value="1"/>
</dbReference>
<name>A0A2Z3GWL3_9BACT</name>
<evidence type="ECO:0000256" key="12">
    <source>
        <dbReference type="SAM" id="Phobius"/>
    </source>
</evidence>
<dbReference type="GO" id="GO:0046872">
    <property type="term" value="F:metal ion binding"/>
    <property type="evidence" value="ECO:0007669"/>
    <property type="project" value="UniProtKB-KW"/>
</dbReference>
<evidence type="ECO:0000256" key="4">
    <source>
        <dbReference type="ARBA" id="ARBA00022692"/>
    </source>
</evidence>
<feature type="transmembrane region" description="Helical" evidence="12">
    <location>
        <begin position="127"/>
        <end position="147"/>
    </location>
</feature>
<feature type="domain" description="Peptidase M48" evidence="13">
    <location>
        <begin position="174"/>
        <end position="427"/>
    </location>
</feature>
<evidence type="ECO:0000256" key="9">
    <source>
        <dbReference type="ARBA" id="ARBA00023049"/>
    </source>
</evidence>
<evidence type="ECO:0000313" key="14">
    <source>
        <dbReference type="EMBL" id="AWM38829.1"/>
    </source>
</evidence>
<keyword evidence="2" id="KW-1003">Cell membrane</keyword>
<dbReference type="Proteomes" id="UP000245802">
    <property type="component" value="Chromosome"/>
</dbReference>
<gene>
    <name evidence="14" type="ORF">C1280_18820</name>
</gene>
<dbReference type="OrthoDB" id="9789270at2"/>
<evidence type="ECO:0000256" key="1">
    <source>
        <dbReference type="ARBA" id="ARBA00001947"/>
    </source>
</evidence>